<keyword evidence="1" id="KW-1133">Transmembrane helix</keyword>
<reference evidence="2 3" key="1">
    <citation type="submission" date="2018-09" db="EMBL/GenBank/DDBJ databases">
        <title>Zymobacter palmae IAM14233 (=T109) whole genome analysis.</title>
        <authorList>
            <person name="Yanase H."/>
        </authorList>
    </citation>
    <scope>NUCLEOTIDE SEQUENCE [LARGE SCALE GENOMIC DNA]</scope>
    <source>
        <strain evidence="2 3">IAM14233</strain>
    </source>
</reference>
<dbReference type="Proteomes" id="UP000267342">
    <property type="component" value="Chromosome"/>
</dbReference>
<protein>
    <submittedName>
        <fullName evidence="2">Translation initiation factor 2</fullName>
    </submittedName>
</protein>
<dbReference type="RefSeq" id="WP_027704313.1">
    <property type="nucleotide sequence ID" value="NZ_AP018933.1"/>
</dbReference>
<dbReference type="KEGG" id="zpl:ZBT109_2692"/>
<gene>
    <name evidence="2" type="ORF">ZBT109_2692</name>
</gene>
<feature type="transmembrane region" description="Helical" evidence="1">
    <location>
        <begin position="20"/>
        <end position="41"/>
    </location>
</feature>
<evidence type="ECO:0000256" key="1">
    <source>
        <dbReference type="SAM" id="Phobius"/>
    </source>
</evidence>
<evidence type="ECO:0000313" key="2">
    <source>
        <dbReference type="EMBL" id="BBG31417.1"/>
    </source>
</evidence>
<dbReference type="STRING" id="1123510.GCA_000620025_00043"/>
<dbReference type="GO" id="GO:0003743">
    <property type="term" value="F:translation initiation factor activity"/>
    <property type="evidence" value="ECO:0007669"/>
    <property type="project" value="UniProtKB-KW"/>
</dbReference>
<proteinExistence type="predicted"/>
<keyword evidence="3" id="KW-1185">Reference proteome</keyword>
<keyword evidence="2" id="KW-0396">Initiation factor</keyword>
<name>A0A348HIG5_9GAMM</name>
<keyword evidence="1" id="KW-0812">Transmembrane</keyword>
<dbReference type="EMBL" id="AP018933">
    <property type="protein sequence ID" value="BBG31417.1"/>
    <property type="molecule type" value="Genomic_DNA"/>
</dbReference>
<organism evidence="2 3">
    <name type="scientific">Zymobacter palmae</name>
    <dbReference type="NCBI Taxonomy" id="33074"/>
    <lineage>
        <taxon>Bacteria</taxon>
        <taxon>Pseudomonadati</taxon>
        <taxon>Pseudomonadota</taxon>
        <taxon>Gammaproteobacteria</taxon>
        <taxon>Oceanospirillales</taxon>
        <taxon>Halomonadaceae</taxon>
        <taxon>Zymobacter group</taxon>
        <taxon>Zymobacter</taxon>
    </lineage>
</organism>
<keyword evidence="2" id="KW-0648">Protein biosynthesis</keyword>
<keyword evidence="1" id="KW-0472">Membrane</keyword>
<evidence type="ECO:0000313" key="3">
    <source>
        <dbReference type="Proteomes" id="UP000267342"/>
    </source>
</evidence>
<dbReference type="AlphaFoldDB" id="A0A348HIG5"/>
<accession>A0A348HIG5</accession>
<sequence>MKIDELIEKQRRRNAERGWCVLIIAFLFVSVCGIGALLGYFNIMTRFRLFHEEAQRELDDKARAKQREEERVAHFWETEEGQRRATWLDRPLLSPQAHNLYKEILVKNYGESPLHPSDDDPVVAQLLEQYPVIKWSDDNHAVPFKCQPAGGECHPSEPKDGDAVIVAGCQSQVVKRRGRTLSTYWDNGIPIQFRAAADDNVTMSYIRDYKDSRFFLGGNYQMTLCRYHVLPSNKDDKEVILDQCIAPSRVTAPVVENLANTTQQLTYRDIWYLLHQHQETQYRQSIIDWPFSKPGDDNVAPEHKVKGADFYTYAVWAAIAQQDKKCNIRHFNNCPNVGDDDVIDYFQSVFSDNGIPDPFGDNNLTDINIKRQGEW</sequence>